<dbReference type="Proteomes" id="UP000321303">
    <property type="component" value="Unassembled WGS sequence"/>
</dbReference>
<accession>A0A511UL75</accession>
<dbReference type="AlphaFoldDB" id="A0A511UL75"/>
<sequence>MAVKAAPRVSMNTWKRSITAWGLWGLSLVAKFGKNSIALKRPPTTLAQQLELALWEAGSAER</sequence>
<comment type="caution">
    <text evidence="1">The sequence shown here is derived from an EMBL/GenBank/DDBJ whole genome shotgun (WGS) entry which is preliminary data.</text>
</comment>
<organism evidence="1 2">
    <name type="scientific">Halovibrio variabilis</name>
    <dbReference type="NCBI Taxonomy" id="31910"/>
    <lineage>
        <taxon>Bacteria</taxon>
        <taxon>Pseudomonadati</taxon>
        <taxon>Pseudomonadota</taxon>
        <taxon>Gammaproteobacteria</taxon>
        <taxon>Oceanospirillales</taxon>
        <taxon>Halomonadaceae</taxon>
        <taxon>Halovibrio</taxon>
    </lineage>
</organism>
<keyword evidence="2" id="KW-1185">Reference proteome</keyword>
<evidence type="ECO:0000313" key="2">
    <source>
        <dbReference type="Proteomes" id="UP000321303"/>
    </source>
</evidence>
<proteinExistence type="predicted"/>
<evidence type="ECO:0000313" key="1">
    <source>
        <dbReference type="EMBL" id="GEN27364.1"/>
    </source>
</evidence>
<protein>
    <submittedName>
        <fullName evidence="1">Uncharacterized protein</fullName>
    </submittedName>
</protein>
<reference evidence="1 2" key="1">
    <citation type="submission" date="2019-07" db="EMBL/GenBank/DDBJ databases">
        <title>Whole genome shotgun sequence of Halomonas variabilis NBRC 102410.</title>
        <authorList>
            <person name="Hosoyama A."/>
            <person name="Uohara A."/>
            <person name="Ohji S."/>
            <person name="Ichikawa N."/>
        </authorList>
    </citation>
    <scope>NUCLEOTIDE SEQUENCE [LARGE SCALE GENOMIC DNA]</scope>
    <source>
        <strain evidence="1 2">NBRC 102410</strain>
    </source>
</reference>
<name>A0A511UL75_9GAMM</name>
<dbReference type="EMBL" id="BJXV01000004">
    <property type="protein sequence ID" value="GEN27364.1"/>
    <property type="molecule type" value="Genomic_DNA"/>
</dbReference>
<gene>
    <name evidence="1" type="ORF">HVA01_10100</name>
</gene>